<reference evidence="6 7" key="1">
    <citation type="journal article" date="2012" name="J. Bacteriol.">
        <title>Draft genome sequence of Methanobacterium formicicum DSM 3637, an archaebacterium isolated from the methane producer amoeba Pelomyxa palustris.</title>
        <authorList>
            <person name="Gutierrez G."/>
        </authorList>
    </citation>
    <scope>NUCLEOTIDE SEQUENCE [LARGE SCALE GENOMIC DNA]</scope>
    <source>
        <strain evidence="7">DSM 3637 / PP1</strain>
    </source>
</reference>
<dbReference type="Pfam" id="PF05199">
    <property type="entry name" value="GMC_oxred_C"/>
    <property type="match status" value="1"/>
</dbReference>
<dbReference type="InterPro" id="IPR000172">
    <property type="entry name" value="GMC_OxRdtase_N"/>
</dbReference>
<comment type="caution">
    <text evidence="6">The sequence shown here is derived from an EMBL/GenBank/DDBJ whole genome shotgun (WGS) entry which is preliminary data.</text>
</comment>
<evidence type="ECO:0000256" key="2">
    <source>
        <dbReference type="ARBA" id="ARBA00022630"/>
    </source>
</evidence>
<dbReference type="Gene3D" id="3.30.560.10">
    <property type="entry name" value="Glucose Oxidase, domain 3"/>
    <property type="match status" value="1"/>
</dbReference>
<evidence type="ECO:0000256" key="3">
    <source>
        <dbReference type="ARBA" id="ARBA00022827"/>
    </source>
</evidence>
<evidence type="ECO:0000256" key="1">
    <source>
        <dbReference type="ARBA" id="ARBA00010790"/>
    </source>
</evidence>
<dbReference type="Gene3D" id="3.50.50.60">
    <property type="entry name" value="FAD/NAD(P)-binding domain"/>
    <property type="match status" value="3"/>
</dbReference>
<feature type="domain" description="4Fe-4S ferredoxin-type" evidence="5">
    <location>
        <begin position="128"/>
        <end position="151"/>
    </location>
</feature>
<dbReference type="PANTHER" id="PTHR46056">
    <property type="entry name" value="LONG-CHAIN-ALCOHOL OXIDASE"/>
    <property type="match status" value="1"/>
</dbReference>
<dbReference type="AlphaFoldDB" id="K2R2W2"/>
<dbReference type="PANTHER" id="PTHR46056:SF12">
    <property type="entry name" value="LONG-CHAIN-ALCOHOL OXIDASE"/>
    <property type="match status" value="1"/>
</dbReference>
<evidence type="ECO:0000313" key="7">
    <source>
        <dbReference type="Proteomes" id="UP000007360"/>
    </source>
</evidence>
<evidence type="ECO:0000313" key="6">
    <source>
        <dbReference type="EMBL" id="EKF85577.1"/>
    </source>
</evidence>
<name>K2R2W2_METFP</name>
<dbReference type="Pfam" id="PF13450">
    <property type="entry name" value="NAD_binding_8"/>
    <property type="match status" value="1"/>
</dbReference>
<proteinExistence type="inferred from homology"/>
<dbReference type="PATRIC" id="fig|1204725.3.peg.1522"/>
<keyword evidence="7" id="KW-1185">Reference proteome</keyword>
<dbReference type="InterPro" id="IPR017896">
    <property type="entry name" value="4Fe4S_Fe-S-bd"/>
</dbReference>
<dbReference type="InterPro" id="IPR036188">
    <property type="entry name" value="FAD/NAD-bd_sf"/>
</dbReference>
<accession>K2R2W2</accession>
<evidence type="ECO:0000259" key="5">
    <source>
        <dbReference type="PROSITE" id="PS51379"/>
    </source>
</evidence>
<keyword evidence="4" id="KW-0560">Oxidoreductase</keyword>
<dbReference type="Pfam" id="PF00732">
    <property type="entry name" value="GMC_oxred_N"/>
    <property type="match status" value="1"/>
</dbReference>
<dbReference type="RefSeq" id="WP_004030828.1">
    <property type="nucleotide sequence ID" value="NZ_AMPO01000006.1"/>
</dbReference>
<dbReference type="InterPro" id="IPR007867">
    <property type="entry name" value="GMC_OxRtase_C"/>
</dbReference>
<evidence type="ECO:0000256" key="4">
    <source>
        <dbReference type="ARBA" id="ARBA00023002"/>
    </source>
</evidence>
<dbReference type="GO" id="GO:0016614">
    <property type="term" value="F:oxidoreductase activity, acting on CH-OH group of donors"/>
    <property type="evidence" value="ECO:0007669"/>
    <property type="project" value="InterPro"/>
</dbReference>
<keyword evidence="2" id="KW-0285">Flavoprotein</keyword>
<dbReference type="PROSITE" id="PS51379">
    <property type="entry name" value="4FE4S_FER_2"/>
    <property type="match status" value="1"/>
</dbReference>
<dbReference type="OrthoDB" id="346033at2157"/>
<protein>
    <submittedName>
        <fullName evidence="6">Glucose-methanol-choline oxidoreductase</fullName>
    </submittedName>
</protein>
<dbReference type="EMBL" id="AMPO01000006">
    <property type="protein sequence ID" value="EKF85577.1"/>
    <property type="molecule type" value="Genomic_DNA"/>
</dbReference>
<dbReference type="GO" id="GO:0050660">
    <property type="term" value="F:flavin adenine dinucleotide binding"/>
    <property type="evidence" value="ECO:0007669"/>
    <property type="project" value="InterPro"/>
</dbReference>
<dbReference type="SUPFAM" id="SSF51905">
    <property type="entry name" value="FAD/NAD(P)-binding domain"/>
    <property type="match status" value="1"/>
</dbReference>
<dbReference type="Proteomes" id="UP000007360">
    <property type="component" value="Unassembled WGS sequence"/>
</dbReference>
<keyword evidence="3" id="KW-0274">FAD</keyword>
<comment type="similarity">
    <text evidence="1">Belongs to the GMC oxidoreductase family.</text>
</comment>
<organism evidence="6 7">
    <name type="scientific">Methanobacterium formicicum (strain DSM 3637 / PP1)</name>
    <dbReference type="NCBI Taxonomy" id="1204725"/>
    <lineage>
        <taxon>Archaea</taxon>
        <taxon>Methanobacteriati</taxon>
        <taxon>Methanobacteriota</taxon>
        <taxon>Methanomada group</taxon>
        <taxon>Methanobacteria</taxon>
        <taxon>Methanobacteriales</taxon>
        <taxon>Methanobacteriaceae</taxon>
        <taxon>Methanobacterium</taxon>
    </lineage>
</organism>
<gene>
    <name evidence="6" type="ORF">A994_07591</name>
</gene>
<sequence>MEKVLVVGSGAGGATVAKDLAEKGMDVTIFEKGNWINAAKAYQCYDNMDVGVELLKATCVGGTTLVTAGNAVRTCQKEFKNIGINIDHELLEVERELNVNTLPDSHIGEGTRNIVEAASNLGLKMEKMPKFIDPLKCIPCGQCFLGCPRHAKWSALSYLEEAENSGVKILSNTSVEKIITKNGVVQGVKTDEKEYYSDMVVLSAGAIETPRILVRSGLNAGEQLFVDTFITVGGILKDIKFNKEVSTNSLWKGIDFILTPHYTSTTAEMLKTTGYGANDILGMMVMIKDDRSGMVTETGVVKENTAHDVGLLTEGSAVAGAILETAGVDTSTIVSTPARGAHPGGTAAIGEVVDTNLETEINGLYVADASVFPSSPGSPPVLTIMALAKRLAKYLSEN</sequence>